<dbReference type="EMBL" id="BAABHC010000014">
    <property type="protein sequence ID" value="GAA4432693.1"/>
    <property type="molecule type" value="Genomic_DNA"/>
</dbReference>
<sequence>MRKLACLFLLSCISVFPLQTATAQKTKNRLPEVLLRIDDIGMNHATNMAIEKLAQTGMPFSASVMFACPWYQETVAILKKYPNADVGVHLTLTAEWKYYRWGPVTGRSAVPSLVDSLGYFFPTGEALRENNYQLEEIEKELTAQIERALASGVHISYIDPHMGVALSTPELRAITEKLARKYKLGISTLNENTYFGETYTDMWGVPVETKKQEFMKFINNLHQTNPNLVIIHIAESSPEMDVLVDMNSKLMNTADGKPKASLHRQTELDMLLSPEFRSLVGKKFTLINYRGLIKSKGLDKMKVATQKL</sequence>
<name>A0ABP8LN78_9BACT</name>
<dbReference type="InterPro" id="IPR006879">
    <property type="entry name" value="YdjC-like"/>
</dbReference>
<evidence type="ECO:0000256" key="2">
    <source>
        <dbReference type="ARBA" id="ARBA00022723"/>
    </source>
</evidence>
<evidence type="ECO:0000256" key="4">
    <source>
        <dbReference type="ARBA" id="ARBA00022842"/>
    </source>
</evidence>
<dbReference type="RefSeq" id="WP_345158924.1">
    <property type="nucleotide sequence ID" value="NZ_BAABHC010000014.1"/>
</dbReference>
<dbReference type="PANTHER" id="PTHR31609">
    <property type="entry name" value="YDJC DEACETYLASE FAMILY MEMBER"/>
    <property type="match status" value="1"/>
</dbReference>
<gene>
    <name evidence="7" type="ORF">GCM10023188_21350</name>
</gene>
<comment type="caution">
    <text evidence="7">The sequence shown here is derived from an EMBL/GenBank/DDBJ whole genome shotgun (WGS) entry which is preliminary data.</text>
</comment>
<feature type="chain" id="PRO_5047044034" evidence="6">
    <location>
        <begin position="21"/>
        <end position="308"/>
    </location>
</feature>
<keyword evidence="2" id="KW-0479">Metal-binding</keyword>
<reference evidence="8" key="1">
    <citation type="journal article" date="2019" name="Int. J. Syst. Evol. Microbiol.">
        <title>The Global Catalogue of Microorganisms (GCM) 10K type strain sequencing project: providing services to taxonomists for standard genome sequencing and annotation.</title>
        <authorList>
            <consortium name="The Broad Institute Genomics Platform"/>
            <consortium name="The Broad Institute Genome Sequencing Center for Infectious Disease"/>
            <person name="Wu L."/>
            <person name="Ma J."/>
        </authorList>
    </citation>
    <scope>NUCLEOTIDE SEQUENCE [LARGE SCALE GENOMIC DNA]</scope>
    <source>
        <strain evidence="8">JCM 17926</strain>
    </source>
</reference>
<evidence type="ECO:0000256" key="3">
    <source>
        <dbReference type="ARBA" id="ARBA00022801"/>
    </source>
</evidence>
<keyword evidence="3" id="KW-0378">Hydrolase</keyword>
<evidence type="ECO:0000313" key="8">
    <source>
        <dbReference type="Proteomes" id="UP001500552"/>
    </source>
</evidence>
<dbReference type="Pfam" id="PF04794">
    <property type="entry name" value="YdjC"/>
    <property type="match status" value="1"/>
</dbReference>
<evidence type="ECO:0000256" key="1">
    <source>
        <dbReference type="ARBA" id="ARBA00001946"/>
    </source>
</evidence>
<keyword evidence="5" id="KW-0119">Carbohydrate metabolism</keyword>
<organism evidence="7 8">
    <name type="scientific">Pontibacter saemangeumensis</name>
    <dbReference type="NCBI Taxonomy" id="1084525"/>
    <lineage>
        <taxon>Bacteria</taxon>
        <taxon>Pseudomonadati</taxon>
        <taxon>Bacteroidota</taxon>
        <taxon>Cytophagia</taxon>
        <taxon>Cytophagales</taxon>
        <taxon>Hymenobacteraceae</taxon>
        <taxon>Pontibacter</taxon>
    </lineage>
</organism>
<keyword evidence="8" id="KW-1185">Reference proteome</keyword>
<evidence type="ECO:0000313" key="7">
    <source>
        <dbReference type="EMBL" id="GAA4432693.1"/>
    </source>
</evidence>
<keyword evidence="4" id="KW-0460">Magnesium</keyword>
<protein>
    <submittedName>
        <fullName evidence="7">Carbohydrate deacetylase</fullName>
    </submittedName>
</protein>
<evidence type="ECO:0000256" key="6">
    <source>
        <dbReference type="SAM" id="SignalP"/>
    </source>
</evidence>
<keyword evidence="6" id="KW-0732">Signal</keyword>
<dbReference type="SUPFAM" id="SSF88713">
    <property type="entry name" value="Glycoside hydrolase/deacetylase"/>
    <property type="match status" value="1"/>
</dbReference>
<feature type="signal peptide" evidence="6">
    <location>
        <begin position="1"/>
        <end position="20"/>
    </location>
</feature>
<dbReference type="Gene3D" id="3.20.20.370">
    <property type="entry name" value="Glycoside hydrolase/deacetylase"/>
    <property type="match status" value="1"/>
</dbReference>
<dbReference type="Proteomes" id="UP001500552">
    <property type="component" value="Unassembled WGS sequence"/>
</dbReference>
<accession>A0ABP8LN78</accession>
<evidence type="ECO:0000256" key="5">
    <source>
        <dbReference type="ARBA" id="ARBA00023277"/>
    </source>
</evidence>
<comment type="cofactor">
    <cofactor evidence="1">
        <name>Mg(2+)</name>
        <dbReference type="ChEBI" id="CHEBI:18420"/>
    </cofactor>
</comment>
<proteinExistence type="predicted"/>
<dbReference type="PANTHER" id="PTHR31609:SF1">
    <property type="entry name" value="CARBOHYDRATE DEACETYLASE"/>
    <property type="match status" value="1"/>
</dbReference>
<dbReference type="InterPro" id="IPR011330">
    <property type="entry name" value="Glyco_hydro/deAcase_b/a-brl"/>
</dbReference>